<keyword evidence="8" id="KW-1185">Reference proteome</keyword>
<feature type="domain" description="Peptide methionine sulphoxide reductase MsrA" evidence="6">
    <location>
        <begin position="9"/>
        <end position="159"/>
    </location>
</feature>
<evidence type="ECO:0000313" key="8">
    <source>
        <dbReference type="Proteomes" id="UP000823486"/>
    </source>
</evidence>
<dbReference type="EC" id="1.8.4.11" evidence="5"/>
<evidence type="ECO:0000259" key="6">
    <source>
        <dbReference type="Pfam" id="PF01625"/>
    </source>
</evidence>
<reference evidence="7 8" key="1">
    <citation type="submission" date="2021-01" db="EMBL/GenBank/DDBJ databases">
        <title>Genomic Encyclopedia of Type Strains, Phase IV (KMG-IV): sequencing the most valuable type-strain genomes for metagenomic binning, comparative biology and taxonomic classification.</title>
        <authorList>
            <person name="Goeker M."/>
        </authorList>
    </citation>
    <scope>NUCLEOTIDE SEQUENCE [LARGE SCALE GENOMIC DNA]</scope>
    <source>
        <strain evidence="7 8">DSM 105482</strain>
    </source>
</reference>
<comment type="catalytic activity">
    <reaction evidence="4 5">
        <text>[thioredoxin]-disulfide + L-methionine + H2O = L-methionine (S)-S-oxide + [thioredoxin]-dithiol</text>
        <dbReference type="Rhea" id="RHEA:19993"/>
        <dbReference type="Rhea" id="RHEA-COMP:10698"/>
        <dbReference type="Rhea" id="RHEA-COMP:10700"/>
        <dbReference type="ChEBI" id="CHEBI:15377"/>
        <dbReference type="ChEBI" id="CHEBI:29950"/>
        <dbReference type="ChEBI" id="CHEBI:50058"/>
        <dbReference type="ChEBI" id="CHEBI:57844"/>
        <dbReference type="ChEBI" id="CHEBI:58772"/>
        <dbReference type="EC" id="1.8.4.11"/>
    </reaction>
</comment>
<dbReference type="HAMAP" id="MF_01401">
    <property type="entry name" value="MsrA"/>
    <property type="match status" value="1"/>
</dbReference>
<dbReference type="InterPro" id="IPR002569">
    <property type="entry name" value="Met_Sox_Rdtase_MsrA_dom"/>
</dbReference>
<evidence type="ECO:0000313" key="7">
    <source>
        <dbReference type="EMBL" id="MBM7693477.1"/>
    </source>
</evidence>
<dbReference type="Gene3D" id="3.30.1060.10">
    <property type="entry name" value="Peptide methionine sulphoxide reductase MsrA"/>
    <property type="match status" value="1"/>
</dbReference>
<gene>
    <name evidence="5" type="primary">msrA</name>
    <name evidence="7" type="ORF">JOC77_002917</name>
</gene>
<dbReference type="SUPFAM" id="SSF55068">
    <property type="entry name" value="Peptide methionine sulfoxide reductase"/>
    <property type="match status" value="1"/>
</dbReference>
<evidence type="ECO:0000256" key="3">
    <source>
        <dbReference type="ARBA" id="ARBA00047806"/>
    </source>
</evidence>
<organism evidence="7 8">
    <name type="scientific">Peribacillus deserti</name>
    <dbReference type="NCBI Taxonomy" id="673318"/>
    <lineage>
        <taxon>Bacteria</taxon>
        <taxon>Bacillati</taxon>
        <taxon>Bacillota</taxon>
        <taxon>Bacilli</taxon>
        <taxon>Bacillales</taxon>
        <taxon>Bacillaceae</taxon>
        <taxon>Peribacillus</taxon>
    </lineage>
</organism>
<dbReference type="EMBL" id="JAFBFI010000013">
    <property type="protein sequence ID" value="MBM7693477.1"/>
    <property type="molecule type" value="Genomic_DNA"/>
</dbReference>
<comment type="similarity">
    <text evidence="1 5">Belongs to the MsrA Met sulfoxide reductase family.</text>
</comment>
<evidence type="ECO:0000256" key="1">
    <source>
        <dbReference type="ARBA" id="ARBA00005591"/>
    </source>
</evidence>
<evidence type="ECO:0000256" key="2">
    <source>
        <dbReference type="ARBA" id="ARBA00023002"/>
    </source>
</evidence>
<name>A0ABS2QK49_9BACI</name>
<evidence type="ECO:0000256" key="4">
    <source>
        <dbReference type="ARBA" id="ARBA00048782"/>
    </source>
</evidence>
<feature type="active site" evidence="5">
    <location>
        <position position="15"/>
    </location>
</feature>
<dbReference type="InterPro" id="IPR036509">
    <property type="entry name" value="Met_Sox_Rdtase_MsrA_sf"/>
</dbReference>
<dbReference type="Pfam" id="PF01625">
    <property type="entry name" value="PMSR"/>
    <property type="match status" value="1"/>
</dbReference>
<dbReference type="PANTHER" id="PTHR43774:SF1">
    <property type="entry name" value="PEPTIDE METHIONINE SULFOXIDE REDUCTASE MSRA 2"/>
    <property type="match status" value="1"/>
</dbReference>
<sequence>MGYEMLELATFAGGCFWCMVSPFEERQGIHSVVSGYTGGRKKNPTYKEVKSGTTDHYEAVQIVYNPLIISYKELVEVYWQQIDPTDSEGQFTDRGSSYKSVIFYHNEVQRIEAEGSRLALMESGRFKNPIVTEILPASEFFRAEEYHQDFHKKNPFRYALYRRARKEKSFRGNTGQKTGRL</sequence>
<comment type="function">
    <text evidence="5">Has an important function as a repair enzyme for proteins that have been inactivated by oxidation. Catalyzes the reversible oxidation-reduction of methionine sulfoxide in proteins to methionine.</text>
</comment>
<comment type="catalytic activity">
    <reaction evidence="3 5">
        <text>L-methionyl-[protein] + [thioredoxin]-disulfide + H2O = L-methionyl-(S)-S-oxide-[protein] + [thioredoxin]-dithiol</text>
        <dbReference type="Rhea" id="RHEA:14217"/>
        <dbReference type="Rhea" id="RHEA-COMP:10698"/>
        <dbReference type="Rhea" id="RHEA-COMP:10700"/>
        <dbReference type="Rhea" id="RHEA-COMP:12313"/>
        <dbReference type="Rhea" id="RHEA-COMP:12315"/>
        <dbReference type="ChEBI" id="CHEBI:15377"/>
        <dbReference type="ChEBI" id="CHEBI:16044"/>
        <dbReference type="ChEBI" id="CHEBI:29950"/>
        <dbReference type="ChEBI" id="CHEBI:44120"/>
        <dbReference type="ChEBI" id="CHEBI:50058"/>
        <dbReference type="EC" id="1.8.4.11"/>
    </reaction>
</comment>
<dbReference type="PANTHER" id="PTHR43774">
    <property type="entry name" value="PEPTIDE METHIONINE SULFOXIDE REDUCTASE"/>
    <property type="match status" value="1"/>
</dbReference>
<proteinExistence type="inferred from homology"/>
<dbReference type="Proteomes" id="UP000823486">
    <property type="component" value="Unassembled WGS sequence"/>
</dbReference>
<comment type="caution">
    <text evidence="7">The sequence shown here is derived from an EMBL/GenBank/DDBJ whole genome shotgun (WGS) entry which is preliminary data.</text>
</comment>
<accession>A0ABS2QK49</accession>
<dbReference type="NCBIfam" id="TIGR00401">
    <property type="entry name" value="msrA"/>
    <property type="match status" value="1"/>
</dbReference>
<evidence type="ECO:0000256" key="5">
    <source>
        <dbReference type="HAMAP-Rule" id="MF_01401"/>
    </source>
</evidence>
<keyword evidence="2 5" id="KW-0560">Oxidoreductase</keyword>
<protein>
    <recommendedName>
        <fullName evidence="5">Peptide methionine sulfoxide reductase MsrA</fullName>
        <shortName evidence="5">Protein-methionine-S-oxide reductase</shortName>
        <ecNumber evidence="5">1.8.4.11</ecNumber>
    </recommendedName>
    <alternativeName>
        <fullName evidence="5">Peptide-methionine (S)-S-oxide reductase</fullName>
        <shortName evidence="5">Peptide Met(O) reductase</shortName>
    </alternativeName>
</protein>